<reference evidence="3 4" key="1">
    <citation type="submission" date="2019-09" db="EMBL/GenBank/DDBJ databases">
        <title>Nocardioides panacisoli sp. nov., isolated from the soil of a ginseng field.</title>
        <authorList>
            <person name="Cho C."/>
        </authorList>
    </citation>
    <scope>NUCLEOTIDE SEQUENCE [LARGE SCALE GENOMIC DNA]</scope>
    <source>
        <strain evidence="3 4">BN130099</strain>
    </source>
</reference>
<feature type="chain" id="PRO_5022890260" description="Integral membrane protein" evidence="2">
    <location>
        <begin position="24"/>
        <end position="126"/>
    </location>
</feature>
<keyword evidence="1" id="KW-1133">Transmembrane helix</keyword>
<dbReference type="Proteomes" id="UP000325003">
    <property type="component" value="Unassembled WGS sequence"/>
</dbReference>
<protein>
    <recommendedName>
        <fullName evidence="5">Integral membrane protein</fullName>
    </recommendedName>
</protein>
<organism evidence="3 4">
    <name type="scientific">Nocardioides humilatus</name>
    <dbReference type="NCBI Taxonomy" id="2607660"/>
    <lineage>
        <taxon>Bacteria</taxon>
        <taxon>Bacillati</taxon>
        <taxon>Actinomycetota</taxon>
        <taxon>Actinomycetes</taxon>
        <taxon>Propionibacteriales</taxon>
        <taxon>Nocardioidaceae</taxon>
        <taxon>Nocardioides</taxon>
    </lineage>
</organism>
<keyword evidence="4" id="KW-1185">Reference proteome</keyword>
<dbReference type="AlphaFoldDB" id="A0A5B1LAZ3"/>
<keyword evidence="1" id="KW-0812">Transmembrane</keyword>
<feature type="transmembrane region" description="Helical" evidence="1">
    <location>
        <begin position="87"/>
        <end position="109"/>
    </location>
</feature>
<reference evidence="3 4" key="2">
    <citation type="submission" date="2019-09" db="EMBL/GenBank/DDBJ databases">
        <authorList>
            <person name="Jin C."/>
        </authorList>
    </citation>
    <scope>NUCLEOTIDE SEQUENCE [LARGE SCALE GENOMIC DNA]</scope>
    <source>
        <strain evidence="3 4">BN130099</strain>
    </source>
</reference>
<dbReference type="RefSeq" id="WP_149729529.1">
    <property type="nucleotide sequence ID" value="NZ_VUJV01000006.1"/>
</dbReference>
<comment type="caution">
    <text evidence="3">The sequence shown here is derived from an EMBL/GenBank/DDBJ whole genome shotgun (WGS) entry which is preliminary data.</text>
</comment>
<evidence type="ECO:0000256" key="1">
    <source>
        <dbReference type="SAM" id="Phobius"/>
    </source>
</evidence>
<gene>
    <name evidence="3" type="ORF">F0U44_16870</name>
</gene>
<evidence type="ECO:0008006" key="5">
    <source>
        <dbReference type="Google" id="ProtNLM"/>
    </source>
</evidence>
<feature type="signal peptide" evidence="2">
    <location>
        <begin position="1"/>
        <end position="23"/>
    </location>
</feature>
<dbReference type="EMBL" id="VUJV01000006">
    <property type="protein sequence ID" value="KAA1416859.1"/>
    <property type="molecule type" value="Genomic_DNA"/>
</dbReference>
<sequence length="126" mass="12583">MRKATALLTGALAALLTFELASASQVAGYGVALVGSVALGTVLAAVRLWGAAACTADMRMATGLLAGLTLCGQVLTSTFGGPGLAPAHWTATAVAVVVMSLTVLVLVGFTGAAPQRTQRSEHPYAL</sequence>
<feature type="transmembrane region" description="Helical" evidence="1">
    <location>
        <begin position="62"/>
        <end position="81"/>
    </location>
</feature>
<feature type="transmembrane region" description="Helical" evidence="1">
    <location>
        <begin position="33"/>
        <end position="50"/>
    </location>
</feature>
<keyword evidence="1" id="KW-0472">Membrane</keyword>
<name>A0A5B1LAZ3_9ACTN</name>
<proteinExistence type="predicted"/>
<keyword evidence="2" id="KW-0732">Signal</keyword>
<evidence type="ECO:0000256" key="2">
    <source>
        <dbReference type="SAM" id="SignalP"/>
    </source>
</evidence>
<evidence type="ECO:0000313" key="4">
    <source>
        <dbReference type="Proteomes" id="UP000325003"/>
    </source>
</evidence>
<evidence type="ECO:0000313" key="3">
    <source>
        <dbReference type="EMBL" id="KAA1416859.1"/>
    </source>
</evidence>
<accession>A0A5B1LAZ3</accession>